<protein>
    <submittedName>
        <fullName evidence="1">Conserved protein</fullName>
    </submittedName>
</protein>
<keyword evidence="2" id="KW-1185">Reference proteome</keyword>
<dbReference type="RefSeq" id="WP_045445964.1">
    <property type="nucleotide sequence ID" value="NZ_BBIO01000008.1"/>
</dbReference>
<sequence length="452" mass="48796">MAEAIAPATAEADGPSLTPGIYREATQIRANAVVLSRPPLFVPGSEALSLEGTVTRQLQNNLIQVQTDLGAFTIRYSGGTQAIPANGVRVPGAGEALLLTISPSGTSVRAELAAPKTGTAPIGTEVQTLKGQAVLTSEAVRPAIALAQTAAARIVQNSMAPALSMQNPAPARAPSDPPPVGARPISQFEGSVVGSIKSSELWYQSSLAAGRDETGFRDPSMLKAFQDASQLRHIDPAQQIVSGFRNLSQPYHTMMEALLLLNPAIVSALTAKIPKANSSFGIGLMFFFLCLRHGGIRRWLGQNAEREFELHEMEEMLDYLDQQVFPRIRDIPGYGKWAVAVAPFMLKELSQFVWAVQESITGHRSRLPVHRFALQLPFERLGPVQFSGHVIGQTIDILCLTPRPLPSGLEETLRRNVPAIIAHHHMNGGIGFSYDSGLWIPFVKNLSLDRAV</sequence>
<accession>A0A081BB25</accession>
<evidence type="ECO:0000313" key="2">
    <source>
        <dbReference type="Proteomes" id="UP000028702"/>
    </source>
</evidence>
<comment type="caution">
    <text evidence="1">The sequence shown here is derived from an EMBL/GenBank/DDBJ whole genome shotgun (WGS) entry which is preliminary data.</text>
</comment>
<organism evidence="1 2">
    <name type="scientific">Tepidicaulis marinus</name>
    <dbReference type="NCBI Taxonomy" id="1333998"/>
    <lineage>
        <taxon>Bacteria</taxon>
        <taxon>Pseudomonadati</taxon>
        <taxon>Pseudomonadota</taxon>
        <taxon>Alphaproteobacteria</taxon>
        <taxon>Hyphomicrobiales</taxon>
        <taxon>Parvibaculaceae</taxon>
        <taxon>Tepidicaulis</taxon>
    </lineage>
</organism>
<dbReference type="Proteomes" id="UP000028702">
    <property type="component" value="Unassembled WGS sequence"/>
</dbReference>
<dbReference type="STRING" id="1333998.M2A_1742"/>
<dbReference type="EMBL" id="BBIO01000008">
    <property type="protein sequence ID" value="GAK45243.1"/>
    <property type="molecule type" value="Genomic_DNA"/>
</dbReference>
<dbReference type="AlphaFoldDB" id="A0A081BB25"/>
<evidence type="ECO:0000313" key="1">
    <source>
        <dbReference type="EMBL" id="GAK45243.1"/>
    </source>
</evidence>
<gene>
    <name evidence="1" type="ORF">M2A_1742</name>
</gene>
<reference evidence="1 2" key="1">
    <citation type="submission" date="2014-07" db="EMBL/GenBank/DDBJ databases">
        <title>Tepidicaulis marinum gen. nov., sp. nov., a novel marine bacterium denitrifying nitrate to nitrous oxide strictly under microaerobic conditions.</title>
        <authorList>
            <person name="Takeuchi M."/>
            <person name="Yamagishi T."/>
            <person name="Kamagata Y."/>
            <person name="Oshima K."/>
            <person name="Hattori M."/>
            <person name="Katayama T."/>
            <person name="Hanada S."/>
            <person name="Tamaki H."/>
            <person name="Marumo K."/>
            <person name="Maeda H."/>
            <person name="Nedachi M."/>
            <person name="Iwasaki W."/>
            <person name="Suwa Y."/>
            <person name="Sakata S."/>
        </authorList>
    </citation>
    <scope>NUCLEOTIDE SEQUENCE [LARGE SCALE GENOMIC DNA]</scope>
    <source>
        <strain evidence="1 2">MA2</strain>
    </source>
</reference>
<proteinExistence type="predicted"/>
<name>A0A081BB25_9HYPH</name>